<protein>
    <recommendedName>
        <fullName evidence="1">Aminoglycoside phosphotransferase domain-containing protein</fullName>
    </recommendedName>
</protein>
<proteinExistence type="predicted"/>
<sequence length="268" mass="28784">MRRDWAALPANIVKVISERVGGTRVIPASDGDHAEIAATVTGGGESVFIKAAVSELGVRSLRYELLVSRSIDKPYAPAVEWDFEADGWLVVSFEHVDGARADLSPDSPDLDLLDKVLKDLIETRVPGDLPLFSPAARLGFDHPAMQGDTLVHTDLNPANLIVTPTGVRVVDWAMAAKAAPWVELALLVPWLIGSGHPPEQAEGWLARHPAWDATAPGILDDFASSNAAKWSLKARQSTAPWMHDLAAWTGRWSAYRSGESVSSSAGGK</sequence>
<dbReference type="Gene3D" id="3.90.1200.10">
    <property type="match status" value="1"/>
</dbReference>
<evidence type="ECO:0000313" key="3">
    <source>
        <dbReference type="Proteomes" id="UP000598174"/>
    </source>
</evidence>
<gene>
    <name evidence="2" type="ORF">Afe05nite_61010</name>
</gene>
<dbReference type="SUPFAM" id="SSF56112">
    <property type="entry name" value="Protein kinase-like (PK-like)"/>
    <property type="match status" value="1"/>
</dbReference>
<dbReference type="Proteomes" id="UP000598174">
    <property type="component" value="Unassembled WGS sequence"/>
</dbReference>
<reference evidence="2" key="1">
    <citation type="submission" date="2021-01" db="EMBL/GenBank/DDBJ databases">
        <title>Whole genome shotgun sequence of Actinoplanes ferrugineus NBRC 15555.</title>
        <authorList>
            <person name="Komaki H."/>
            <person name="Tamura T."/>
        </authorList>
    </citation>
    <scope>NUCLEOTIDE SEQUENCE</scope>
    <source>
        <strain evidence="2">NBRC 15555</strain>
    </source>
</reference>
<keyword evidence="3" id="KW-1185">Reference proteome</keyword>
<comment type="caution">
    <text evidence="2">The sequence shown here is derived from an EMBL/GenBank/DDBJ whole genome shotgun (WGS) entry which is preliminary data.</text>
</comment>
<evidence type="ECO:0000259" key="1">
    <source>
        <dbReference type="Pfam" id="PF01636"/>
    </source>
</evidence>
<organism evidence="2 3">
    <name type="scientific">Paractinoplanes ferrugineus</name>
    <dbReference type="NCBI Taxonomy" id="113564"/>
    <lineage>
        <taxon>Bacteria</taxon>
        <taxon>Bacillati</taxon>
        <taxon>Actinomycetota</taxon>
        <taxon>Actinomycetes</taxon>
        <taxon>Micromonosporales</taxon>
        <taxon>Micromonosporaceae</taxon>
        <taxon>Paractinoplanes</taxon>
    </lineage>
</organism>
<dbReference type="InterPro" id="IPR002575">
    <property type="entry name" value="Aminoglycoside_PTrfase"/>
</dbReference>
<evidence type="ECO:0000313" key="2">
    <source>
        <dbReference type="EMBL" id="GIE14261.1"/>
    </source>
</evidence>
<dbReference type="AlphaFoldDB" id="A0A919J3R6"/>
<dbReference type="EMBL" id="BOMM01000052">
    <property type="protein sequence ID" value="GIE14261.1"/>
    <property type="molecule type" value="Genomic_DNA"/>
</dbReference>
<name>A0A919J3R6_9ACTN</name>
<accession>A0A919J3R6</accession>
<feature type="domain" description="Aminoglycoside phosphotransferase" evidence="1">
    <location>
        <begin position="146"/>
        <end position="215"/>
    </location>
</feature>
<dbReference type="InterPro" id="IPR011009">
    <property type="entry name" value="Kinase-like_dom_sf"/>
</dbReference>
<dbReference type="Pfam" id="PF01636">
    <property type="entry name" value="APH"/>
    <property type="match status" value="1"/>
</dbReference>